<feature type="transmembrane region" description="Helical" evidence="6">
    <location>
        <begin position="206"/>
        <end position="229"/>
    </location>
</feature>
<accession>A0ABW4BSD0</accession>
<feature type="transmembrane region" description="Helical" evidence="6">
    <location>
        <begin position="160"/>
        <end position="178"/>
    </location>
</feature>
<evidence type="ECO:0000313" key="9">
    <source>
        <dbReference type="Proteomes" id="UP001597251"/>
    </source>
</evidence>
<keyword evidence="9" id="KW-1185">Reference proteome</keyword>
<dbReference type="PROSITE" id="PS50850">
    <property type="entry name" value="MFS"/>
    <property type="match status" value="1"/>
</dbReference>
<evidence type="ECO:0000256" key="1">
    <source>
        <dbReference type="ARBA" id="ARBA00004651"/>
    </source>
</evidence>
<evidence type="ECO:0000259" key="7">
    <source>
        <dbReference type="PROSITE" id="PS50850"/>
    </source>
</evidence>
<evidence type="ECO:0000256" key="4">
    <source>
        <dbReference type="ARBA" id="ARBA00022989"/>
    </source>
</evidence>
<dbReference type="InterPro" id="IPR036259">
    <property type="entry name" value="MFS_trans_sf"/>
</dbReference>
<protein>
    <submittedName>
        <fullName evidence="8">MFS transporter</fullName>
    </submittedName>
</protein>
<dbReference type="SUPFAM" id="SSF103473">
    <property type="entry name" value="MFS general substrate transporter"/>
    <property type="match status" value="1"/>
</dbReference>
<keyword evidence="5 6" id="KW-0472">Membrane</keyword>
<evidence type="ECO:0000313" key="8">
    <source>
        <dbReference type="EMBL" id="MFD1417515.1"/>
    </source>
</evidence>
<dbReference type="Gene3D" id="1.20.1250.20">
    <property type="entry name" value="MFS general substrate transporter like domains"/>
    <property type="match status" value="1"/>
</dbReference>
<feature type="transmembrane region" description="Helical" evidence="6">
    <location>
        <begin position="91"/>
        <end position="112"/>
    </location>
</feature>
<feature type="transmembrane region" description="Helical" evidence="6">
    <location>
        <begin position="241"/>
        <end position="260"/>
    </location>
</feature>
<evidence type="ECO:0000256" key="2">
    <source>
        <dbReference type="ARBA" id="ARBA00022448"/>
    </source>
</evidence>
<dbReference type="InterPro" id="IPR020846">
    <property type="entry name" value="MFS_dom"/>
</dbReference>
<feature type="transmembrane region" description="Helical" evidence="6">
    <location>
        <begin position="7"/>
        <end position="28"/>
    </location>
</feature>
<feature type="transmembrane region" description="Helical" evidence="6">
    <location>
        <begin position="352"/>
        <end position="371"/>
    </location>
</feature>
<evidence type="ECO:0000256" key="6">
    <source>
        <dbReference type="SAM" id="Phobius"/>
    </source>
</evidence>
<dbReference type="PANTHER" id="PTHR23523">
    <property type="match status" value="1"/>
</dbReference>
<feature type="transmembrane region" description="Helical" evidence="6">
    <location>
        <begin position="265"/>
        <end position="283"/>
    </location>
</feature>
<dbReference type="Pfam" id="PF07690">
    <property type="entry name" value="MFS_1"/>
    <property type="match status" value="1"/>
</dbReference>
<dbReference type="InterPro" id="IPR052524">
    <property type="entry name" value="MFS_Cyanate_Porter"/>
</dbReference>
<keyword evidence="4 6" id="KW-1133">Transmembrane helix</keyword>
<comment type="subcellular location">
    <subcellularLocation>
        <location evidence="1">Cell membrane</location>
        <topology evidence="1">Multi-pass membrane protein</topology>
    </subcellularLocation>
</comment>
<evidence type="ECO:0000256" key="3">
    <source>
        <dbReference type="ARBA" id="ARBA00022692"/>
    </source>
</evidence>
<dbReference type="PANTHER" id="PTHR23523:SF2">
    <property type="entry name" value="2-NITROIMIDAZOLE TRANSPORTER"/>
    <property type="match status" value="1"/>
</dbReference>
<name>A0ABW4BSD0_9LACO</name>
<reference evidence="9" key="1">
    <citation type="journal article" date="2019" name="Int. J. Syst. Evol. Microbiol.">
        <title>The Global Catalogue of Microorganisms (GCM) 10K type strain sequencing project: providing services to taxonomists for standard genome sequencing and annotation.</title>
        <authorList>
            <consortium name="The Broad Institute Genomics Platform"/>
            <consortium name="The Broad Institute Genome Sequencing Center for Infectious Disease"/>
            <person name="Wu L."/>
            <person name="Ma J."/>
        </authorList>
    </citation>
    <scope>NUCLEOTIDE SEQUENCE [LARGE SCALE GENOMIC DNA]</scope>
    <source>
        <strain evidence="9">CCM 8936</strain>
    </source>
</reference>
<gene>
    <name evidence="8" type="ORF">ACFQ42_01915</name>
</gene>
<keyword evidence="2" id="KW-0813">Transport</keyword>
<feature type="transmembrane region" description="Helical" evidence="6">
    <location>
        <begin position="132"/>
        <end position="154"/>
    </location>
</feature>
<dbReference type="Proteomes" id="UP001597251">
    <property type="component" value="Unassembled WGS sequence"/>
</dbReference>
<keyword evidence="3 6" id="KW-0812">Transmembrane</keyword>
<dbReference type="EMBL" id="JBHTOI010000004">
    <property type="protein sequence ID" value="MFD1417515.1"/>
    <property type="molecule type" value="Genomic_DNA"/>
</dbReference>
<sequence>MYKNQKVLLILLTAINLRLSITAVTPIFSSIQNALKVGSSITALLVTIPLLCFSIGAVITTWLNRTISLKSLLLTSTGLLTIANLTRPYNVTILLFSTVIIGMAIALLNVLIPIMITQVSTDSTTVTRLTSYYAVTMNVGGSLGAAVAIPLTHILGWANVMRGFAIPAILTFIVALLVRSLSTRDTDDTSHDGILKTLITDKTAQVLTLFMGLQSLIYYSLITWLPAIYQSLGASADEAGILLSVFQFIGIPAALMMNFITNKKLLFGILASGYLLGISFLMVSHFGWWISAIILGFTASLIFSVALNLISNSSTDINKIANRSALAQSLGYLLAAIGPFVFGRLFDNFKTWNITLIIIAILMGSTIIIGLKITNKKEKI</sequence>
<dbReference type="InterPro" id="IPR011701">
    <property type="entry name" value="MFS"/>
</dbReference>
<dbReference type="RefSeq" id="WP_164505272.1">
    <property type="nucleotide sequence ID" value="NZ_JBHTOI010000004.1"/>
</dbReference>
<feature type="transmembrane region" description="Helical" evidence="6">
    <location>
        <begin position="67"/>
        <end position="85"/>
    </location>
</feature>
<feature type="transmembrane region" description="Helical" evidence="6">
    <location>
        <begin position="40"/>
        <end position="60"/>
    </location>
</feature>
<organism evidence="8 9">
    <name type="scientific">Companilactobacillus keshanensis</name>
    <dbReference type="NCBI Taxonomy" id="2486003"/>
    <lineage>
        <taxon>Bacteria</taxon>
        <taxon>Bacillati</taxon>
        <taxon>Bacillota</taxon>
        <taxon>Bacilli</taxon>
        <taxon>Lactobacillales</taxon>
        <taxon>Lactobacillaceae</taxon>
        <taxon>Companilactobacillus</taxon>
    </lineage>
</organism>
<feature type="transmembrane region" description="Helical" evidence="6">
    <location>
        <begin position="330"/>
        <end position="346"/>
    </location>
</feature>
<proteinExistence type="predicted"/>
<comment type="caution">
    <text evidence="8">The sequence shown here is derived from an EMBL/GenBank/DDBJ whole genome shotgun (WGS) entry which is preliminary data.</text>
</comment>
<evidence type="ECO:0000256" key="5">
    <source>
        <dbReference type="ARBA" id="ARBA00023136"/>
    </source>
</evidence>
<feature type="domain" description="Major facilitator superfamily (MFS) profile" evidence="7">
    <location>
        <begin position="1"/>
        <end position="378"/>
    </location>
</feature>
<feature type="transmembrane region" description="Helical" evidence="6">
    <location>
        <begin position="289"/>
        <end position="310"/>
    </location>
</feature>